<sequence precursor="true">MSRARVSLIVISFFGIVLLIAFTNQYIKYQKLFFDYNNLSVEHQQLKEEWEILTKGSIATNGKVSESVQGEYSFIQRYSGMKYPVASGLRRYVGEEPLRIYPSSKAPFVYKDWNPDVVELINEVSTQNEEGYHEGTWCLVLDNARGISGYANSTELITIDEKDKNYTRDYGSGIETLRGFRVGDRIEKIIGLLDRDYYLIYENGRIYEFPDNQSKDIVIEPIERPFSDIQTLDAFVEYTNHIGLLRTSSPEFPLKDGYKVGDNAIKVLNYYTSKYKSLDNRELEYQYPGYTFILEEGHMLEFFIDTEELNQNSVIKSIWID</sequence>
<reference evidence="2" key="1">
    <citation type="submission" date="2012-06" db="EMBL/GenBank/DDBJ databases">
        <title>Complete sequence of Desulfitobacterium dehalogenans ATCC 51507.</title>
        <authorList>
            <person name="Lucas S."/>
            <person name="Han J."/>
            <person name="Lapidus A."/>
            <person name="Cheng J.-F."/>
            <person name="Goodwin L."/>
            <person name="Pitluck S."/>
            <person name="Peters L."/>
            <person name="Ovchinnikova G."/>
            <person name="Teshima H."/>
            <person name="Detter J.C."/>
            <person name="Han C."/>
            <person name="Tapia R."/>
            <person name="Land M."/>
            <person name="Hauser L."/>
            <person name="Kyrpides N."/>
            <person name="Ivanova N."/>
            <person name="Pagani I."/>
            <person name="Kruse T."/>
            <person name="de Vos W.M."/>
            <person name="Smidt H."/>
            <person name="Woyke T."/>
        </authorList>
    </citation>
    <scope>NUCLEOTIDE SEQUENCE [LARGE SCALE GENOMIC DNA]</scope>
    <source>
        <strain evidence="2">ATCC 51507 / DSM 9161 / JW/IU-DC1</strain>
    </source>
</reference>
<dbReference type="RefSeq" id="WP_014794457.1">
    <property type="nucleotide sequence ID" value="NC_018017.1"/>
</dbReference>
<gene>
    <name evidence="1" type="ordered locus">Desde_2660</name>
</gene>
<accession>I4AAJ2</accession>
<organism evidence="1 2">
    <name type="scientific">Desulfitobacterium dehalogenans (strain ATCC 51507 / DSM 9161 / JW/IU-DC1)</name>
    <dbReference type="NCBI Taxonomy" id="756499"/>
    <lineage>
        <taxon>Bacteria</taxon>
        <taxon>Bacillati</taxon>
        <taxon>Bacillota</taxon>
        <taxon>Clostridia</taxon>
        <taxon>Eubacteriales</taxon>
        <taxon>Desulfitobacteriaceae</taxon>
        <taxon>Desulfitobacterium</taxon>
    </lineage>
</organism>
<dbReference type="STRING" id="756499.Desde_2660"/>
<dbReference type="HOGENOM" id="CLU_865267_0_0_9"/>
<dbReference type="Proteomes" id="UP000006053">
    <property type="component" value="Chromosome"/>
</dbReference>
<protein>
    <recommendedName>
        <fullName evidence="3">SH3 domain-containing protein</fullName>
    </recommendedName>
</protein>
<reference evidence="1 2" key="2">
    <citation type="journal article" date="2015" name="J. Bacteriol.">
        <title>Genomic, proteomic, and biochemical analysis of the organohalide respiratory pathway in Desulfitobacterium dehalogenans.</title>
        <authorList>
            <person name="Kruse T."/>
            <person name="van de Pas B.A."/>
            <person name="Atteia A."/>
            <person name="Krab K."/>
            <person name="Hagen W.R."/>
            <person name="Goodwin L."/>
            <person name="Chain P."/>
            <person name="Boeren S."/>
            <person name="Maphosa F."/>
            <person name="Schraa G."/>
            <person name="de Vos W.M."/>
            <person name="van der Oost J."/>
            <person name="Smidt H."/>
            <person name="Stams A.J."/>
        </authorList>
    </citation>
    <scope>NUCLEOTIDE SEQUENCE [LARGE SCALE GENOMIC DNA]</scope>
    <source>
        <strain evidence="2">ATCC 51507 / DSM 9161 / JW/IU-DC1</strain>
    </source>
</reference>
<evidence type="ECO:0000313" key="2">
    <source>
        <dbReference type="Proteomes" id="UP000006053"/>
    </source>
</evidence>
<dbReference type="EMBL" id="CP003348">
    <property type="protein sequence ID" value="AFM00977.1"/>
    <property type="molecule type" value="Genomic_DNA"/>
</dbReference>
<evidence type="ECO:0000313" key="1">
    <source>
        <dbReference type="EMBL" id="AFM00977.1"/>
    </source>
</evidence>
<dbReference type="AlphaFoldDB" id="I4AAJ2"/>
<dbReference type="KEGG" id="ddh:Desde_2660"/>
<evidence type="ECO:0008006" key="3">
    <source>
        <dbReference type="Google" id="ProtNLM"/>
    </source>
</evidence>
<keyword evidence="2" id="KW-1185">Reference proteome</keyword>
<proteinExistence type="predicted"/>
<name>I4AAJ2_DESDJ</name>